<keyword evidence="5 13" id="KW-0540">Nuclease</keyword>
<protein>
    <recommendedName>
        <fullName evidence="4 13">CRISPR-associated exonuclease Cas4</fullName>
        <ecNumber evidence="3 13">3.1.12.1</ecNumber>
    </recommendedName>
</protein>
<evidence type="ECO:0000256" key="11">
    <source>
        <dbReference type="ARBA" id="ARBA00023118"/>
    </source>
</evidence>
<evidence type="ECO:0000256" key="7">
    <source>
        <dbReference type="ARBA" id="ARBA00022801"/>
    </source>
</evidence>
<reference evidence="15 16" key="1">
    <citation type="submission" date="2016-12" db="EMBL/GenBank/DDBJ databases">
        <title>Genome sequencing of Methylocaldum marinum.</title>
        <authorList>
            <person name="Takeuchi M."/>
            <person name="Kamagata Y."/>
            <person name="Hiraoka S."/>
            <person name="Oshima K."/>
            <person name="Hattori M."/>
            <person name="Iwasaki W."/>
        </authorList>
    </citation>
    <scope>NUCLEOTIDE SEQUENCE [LARGE SCALE GENOMIC DNA]</scope>
    <source>
        <strain evidence="15 16">S8</strain>
    </source>
</reference>
<evidence type="ECO:0000256" key="1">
    <source>
        <dbReference type="ARBA" id="ARBA00001966"/>
    </source>
</evidence>
<dbReference type="InterPro" id="IPR013343">
    <property type="entry name" value="CRISPR-assoc_prot_Cas4"/>
</dbReference>
<dbReference type="GO" id="GO:0051536">
    <property type="term" value="F:iron-sulfur cluster binding"/>
    <property type="evidence" value="ECO:0007669"/>
    <property type="project" value="UniProtKB-KW"/>
</dbReference>
<dbReference type="EMBL" id="AP017928">
    <property type="protein sequence ID" value="BBA34045.1"/>
    <property type="molecule type" value="Genomic_DNA"/>
</dbReference>
<evidence type="ECO:0000256" key="10">
    <source>
        <dbReference type="ARBA" id="ARBA00023014"/>
    </source>
</evidence>
<dbReference type="CDD" id="cd09637">
    <property type="entry name" value="Cas4_I-A_I-B_I-C_I-D_II-B"/>
    <property type="match status" value="1"/>
</dbReference>
<comment type="cofactor">
    <cofactor evidence="1">
        <name>[4Fe-4S] cluster</name>
        <dbReference type="ChEBI" id="CHEBI:49883"/>
    </cofactor>
</comment>
<dbReference type="InterPro" id="IPR051827">
    <property type="entry name" value="Cas4_exonuclease"/>
</dbReference>
<comment type="cofactor">
    <cofactor evidence="13">
        <name>Mg(2+)</name>
        <dbReference type="ChEBI" id="CHEBI:18420"/>
    </cofactor>
    <cofactor evidence="13">
        <name>Mn(2+)</name>
        <dbReference type="ChEBI" id="CHEBI:29035"/>
    </cofactor>
    <text evidence="13">Mg(2+) or Mn(2+) required for ssDNA cleavage activity.</text>
</comment>
<evidence type="ECO:0000313" key="15">
    <source>
        <dbReference type="EMBL" id="BBA34045.1"/>
    </source>
</evidence>
<dbReference type="EC" id="3.1.12.1" evidence="3 13"/>
<keyword evidence="16" id="KW-1185">Reference proteome</keyword>
<evidence type="ECO:0000256" key="6">
    <source>
        <dbReference type="ARBA" id="ARBA00022723"/>
    </source>
</evidence>
<dbReference type="PANTHER" id="PTHR36531">
    <property type="entry name" value="CRISPR-ASSOCIATED EXONUCLEASE CAS4"/>
    <property type="match status" value="1"/>
</dbReference>
<keyword evidence="12 13" id="KW-0464">Manganese</keyword>
<comment type="function">
    <text evidence="13">CRISPR (clustered regularly interspaced short palindromic repeat) is an adaptive immune system that provides protection against mobile genetic elements (viruses, transposable elements and conjugative plasmids). CRISPR clusters contain sequences complementary to antecedent mobile elements and target invading nucleic acids. CRISPR clusters are transcribed and processed into CRISPR RNA (crRNA).</text>
</comment>
<organism evidence="15 16">
    <name type="scientific">Methylocaldum marinum</name>
    <dbReference type="NCBI Taxonomy" id="1432792"/>
    <lineage>
        <taxon>Bacteria</taxon>
        <taxon>Pseudomonadati</taxon>
        <taxon>Pseudomonadota</taxon>
        <taxon>Gammaproteobacteria</taxon>
        <taxon>Methylococcales</taxon>
        <taxon>Methylococcaceae</taxon>
        <taxon>Methylocaldum</taxon>
    </lineage>
</organism>
<keyword evidence="11 13" id="KW-0051">Antiviral defense</keyword>
<keyword evidence="9 13" id="KW-0408">Iron</keyword>
<dbReference type="GO" id="GO:0046872">
    <property type="term" value="F:metal ion binding"/>
    <property type="evidence" value="ECO:0007669"/>
    <property type="project" value="UniProtKB-KW"/>
</dbReference>
<proteinExistence type="inferred from homology"/>
<evidence type="ECO:0000256" key="13">
    <source>
        <dbReference type="RuleBase" id="RU365022"/>
    </source>
</evidence>
<evidence type="ECO:0000256" key="3">
    <source>
        <dbReference type="ARBA" id="ARBA00012768"/>
    </source>
</evidence>
<feature type="domain" description="DUF83" evidence="14">
    <location>
        <begin position="13"/>
        <end position="187"/>
    </location>
</feature>
<evidence type="ECO:0000256" key="5">
    <source>
        <dbReference type="ARBA" id="ARBA00022722"/>
    </source>
</evidence>
<dbReference type="PANTHER" id="PTHR36531:SF6">
    <property type="entry name" value="DNA REPLICATION ATP-DEPENDENT HELICASE_NUCLEASE DNA2"/>
    <property type="match status" value="1"/>
</dbReference>
<evidence type="ECO:0000256" key="8">
    <source>
        <dbReference type="ARBA" id="ARBA00022839"/>
    </source>
</evidence>
<accession>A0A250KQU9</accession>
<evidence type="ECO:0000313" key="16">
    <source>
        <dbReference type="Proteomes" id="UP000266313"/>
    </source>
</evidence>
<evidence type="ECO:0000256" key="4">
    <source>
        <dbReference type="ARBA" id="ARBA00020049"/>
    </source>
</evidence>
<dbReference type="OrthoDB" id="9781776at2"/>
<keyword evidence="6 13" id="KW-0479">Metal-binding</keyword>
<comment type="similarity">
    <text evidence="2 13">Belongs to the CRISPR-associated exonuclease Cas4 family.</text>
</comment>
<dbReference type="Proteomes" id="UP000266313">
    <property type="component" value="Chromosome"/>
</dbReference>
<dbReference type="InterPro" id="IPR011604">
    <property type="entry name" value="PDDEXK-like_dom_sf"/>
</dbReference>
<evidence type="ECO:0000256" key="12">
    <source>
        <dbReference type="ARBA" id="ARBA00023211"/>
    </source>
</evidence>
<dbReference type="KEGG" id="mmai:sS8_2093"/>
<evidence type="ECO:0000256" key="2">
    <source>
        <dbReference type="ARBA" id="ARBA00009189"/>
    </source>
</evidence>
<comment type="cofactor">
    <cofactor evidence="13">
        <name>iron-sulfur cluster</name>
        <dbReference type="ChEBI" id="CHEBI:30408"/>
    </cofactor>
</comment>
<dbReference type="AlphaFoldDB" id="A0A250KQU9"/>
<dbReference type="GO" id="GO:0004527">
    <property type="term" value="F:exonuclease activity"/>
    <property type="evidence" value="ECO:0007669"/>
    <property type="project" value="UniProtKB-KW"/>
</dbReference>
<dbReference type="InterPro" id="IPR022765">
    <property type="entry name" value="Dna2/Cas4_DUF83"/>
</dbReference>
<name>A0A250KQU9_9GAMM</name>
<gene>
    <name evidence="15" type="ORF">sS8_2093</name>
</gene>
<sequence>MNEASPPDLIPLSALNQYAYCPRRCFLIHGEGEFTDNVHTVSGSREHERVDAAGYENKADARVEYAVPVWSDCLGLTGKCDVLEFRDDGTIYPVEYKHGPKRRWLNDDLQLAAQAMCVEEMTGKPAPKGAIFHQKSRRRREVIIDDSLRSLVKEAASAIRAMLAAGVSPPPIEDSRRCGECSLKTICEPELLWAVGHVSELAAGLFQPEEDAV</sequence>
<dbReference type="NCBIfam" id="TIGR00372">
    <property type="entry name" value="cas4"/>
    <property type="match status" value="1"/>
</dbReference>
<evidence type="ECO:0000256" key="9">
    <source>
        <dbReference type="ARBA" id="ARBA00023004"/>
    </source>
</evidence>
<dbReference type="RefSeq" id="WP_119629533.1">
    <property type="nucleotide sequence ID" value="NZ_AP017928.1"/>
</dbReference>
<dbReference type="GO" id="GO:0051607">
    <property type="term" value="P:defense response to virus"/>
    <property type="evidence" value="ECO:0007669"/>
    <property type="project" value="UniProtKB-KW"/>
</dbReference>
<dbReference type="Gene3D" id="3.90.320.10">
    <property type="match status" value="1"/>
</dbReference>
<dbReference type="Pfam" id="PF01930">
    <property type="entry name" value="Cas_Cas4"/>
    <property type="match status" value="1"/>
</dbReference>
<evidence type="ECO:0000259" key="14">
    <source>
        <dbReference type="Pfam" id="PF01930"/>
    </source>
</evidence>
<keyword evidence="10 13" id="KW-0411">Iron-sulfur</keyword>
<keyword evidence="8 13" id="KW-0269">Exonuclease</keyword>
<keyword evidence="7 13" id="KW-0378">Hydrolase</keyword>